<dbReference type="VEuPathDB" id="TriTrypDB:C4B63_24g223"/>
<dbReference type="VEuPathDB" id="TriTrypDB:C3747_339g7"/>
<sequence length="741" mass="83175">MASALLDTAGWVHKTLFSFLRPLGRQQQQEQQEEEEAEERVTHDWNELPSPAVRPPAGSVEVARAGRTAGGDSRWRRDISSPFVFPVARRSRRRIRSPDSGVCAVRGSRDMTHRFTEIFRRWSSRSREGRTFVDMEEGTEEEEEEVATVSPSTSWASTTISASASTARLNASRGAAGGSVAGRSRSRTLLVPQKRQKQPVPADEMRHRVMSAPLSMWEVPLLEEMGPREQLNSRGATGMEHDNLEGKVLFAPLELPQETPPPRTPPVEGAFLSQKDSPGVTVASPYFPHMTANRPSTVRERDAHQLALHIREMRALLPRGYGWREPPVGDASHDPNELKFPGGKPPPPSPAYAIKDSVVFDDLSCSLLLSAVTEDDRRVRVVYEDMMHTVCKGIVEDEIHKYIQLMEGVAERALDYWVIDIVLKDTADAMKRVFPAWSLSRGIQRHIRERKAVVLTALVEDEEDEEVYGLVLHRGRRDSSQANGVAVSFQSGLSLSYQQIATLGPGQWLNDQVINAYLSMICDERNNTSGKEEVVSLGTHFFARVEQELKGDLSKVVQLPSLQKDSGILRWLRRRRNILQPGATRVILIPVNLSQTHWALAVFNWEFHTWFYYDSYIRGKAAMTRGILVLQQLSHVFLESWRILCDSEGGNACHLADCKLVVAEPLRGNERSYDGGFAFAPQQSNLYDCGVFVCHMAWCAVHGVATVFTQEDVTAHRRAMLHELLCQKSLLQFPVSAFLTP</sequence>
<feature type="region of interest" description="Disordered" evidence="5">
    <location>
        <begin position="24"/>
        <end position="75"/>
    </location>
</feature>
<proteinExistence type="inferred from homology"/>
<dbReference type="Pfam" id="PF02902">
    <property type="entry name" value="Peptidase_C48"/>
    <property type="match status" value="2"/>
</dbReference>
<dbReference type="VEuPathDB" id="TriTrypDB:TcCLB.503407.20"/>
<protein>
    <submittedName>
        <fullName evidence="8">Putative SUMO1/Ulp2</fullName>
    </submittedName>
</protein>
<dbReference type="VEuPathDB" id="TriTrypDB:TCDM_07409"/>
<dbReference type="Gene3D" id="3.40.395.10">
    <property type="entry name" value="Adenoviral Proteinase, Chain A"/>
    <property type="match status" value="1"/>
</dbReference>
<dbReference type="VEuPathDB" id="TriTrypDB:Tc_MARK_6424"/>
<feature type="region of interest" description="Disordered" evidence="5">
    <location>
        <begin position="174"/>
        <end position="203"/>
    </location>
</feature>
<dbReference type="VEuPathDB" id="TriTrypDB:TcCLB.505193.40"/>
<reference evidence="8 9" key="1">
    <citation type="journal article" date="2018" name="Microb. Genom.">
        <title>Expanding an expanded genome: long-read sequencing of Trypanosoma cruzi.</title>
        <authorList>
            <person name="Berna L."/>
            <person name="Rodriguez M."/>
            <person name="Chiribao M.L."/>
            <person name="Parodi-Talice A."/>
            <person name="Pita S."/>
            <person name="Rijo G."/>
            <person name="Alvarez-Valin F."/>
            <person name="Robello C."/>
        </authorList>
    </citation>
    <scope>NUCLEOTIDE SEQUENCE [LARGE SCALE GENOMIC DNA]</scope>
    <source>
        <strain evidence="8 9">TCC</strain>
    </source>
</reference>
<dbReference type="VEuPathDB" id="TriTrypDB:TcYC6_0086160"/>
<reference evidence="7 10" key="2">
    <citation type="journal article" date="2019" name="Genome Biol. Evol.">
        <title>Nanopore Sequencing Significantly Improves Genome Assembly of the Protozoan Parasite Trypanosoma cruzi.</title>
        <authorList>
            <person name="Diaz-Viraque F."/>
            <person name="Pita S."/>
            <person name="Greif G."/>
            <person name="de Souza R.C.M."/>
            <person name="Iraola G."/>
            <person name="Robello C."/>
        </authorList>
    </citation>
    <scope>NUCLEOTIDE SEQUENCE [LARGE SCALE GENOMIC DNA]</scope>
    <source>
        <strain evidence="7 10">Berenice</strain>
    </source>
</reference>
<dbReference type="AlphaFoldDB" id="A0A2V2V8H1"/>
<dbReference type="EMBL" id="JABDHM010000119">
    <property type="protein sequence ID" value="KAF5217824.1"/>
    <property type="molecule type" value="Genomic_DNA"/>
</dbReference>
<dbReference type="PANTHER" id="PTHR12606:SF1">
    <property type="entry name" value="UBIQUITIN-LIKE-SPECIFIC PROTEASE 1A"/>
    <property type="match status" value="1"/>
</dbReference>
<dbReference type="GO" id="GO:0016926">
    <property type="term" value="P:protein desumoylation"/>
    <property type="evidence" value="ECO:0007669"/>
    <property type="project" value="TreeGrafter"/>
</dbReference>
<accession>A0A2V2V8H1</accession>
<dbReference type="OMA" id="MLHELLC"/>
<evidence type="ECO:0000313" key="7">
    <source>
        <dbReference type="EMBL" id="KAF5217824.1"/>
    </source>
</evidence>
<dbReference type="EMBL" id="PRFC01000339">
    <property type="protein sequence ID" value="PWU91368.1"/>
    <property type="molecule type" value="Genomic_DNA"/>
</dbReference>
<evidence type="ECO:0000313" key="8">
    <source>
        <dbReference type="EMBL" id="PWU91368.1"/>
    </source>
</evidence>
<name>A0A2V2V8H1_TRYCR</name>
<keyword evidence="4" id="KW-0788">Thiol protease</keyword>
<dbReference type="GO" id="GO:0006508">
    <property type="term" value="P:proteolysis"/>
    <property type="evidence" value="ECO:0007669"/>
    <property type="project" value="UniProtKB-KW"/>
</dbReference>
<keyword evidence="3" id="KW-0378">Hydrolase</keyword>
<evidence type="ECO:0000256" key="1">
    <source>
        <dbReference type="ARBA" id="ARBA00005234"/>
    </source>
</evidence>
<dbReference type="Proteomes" id="UP000246078">
    <property type="component" value="Unassembled WGS sequence"/>
</dbReference>
<dbReference type="VEuPathDB" id="TriTrypDB:TCSYLVIO_003601"/>
<dbReference type="PROSITE" id="PS50600">
    <property type="entry name" value="ULP_PROTEASE"/>
    <property type="match status" value="1"/>
</dbReference>
<evidence type="ECO:0000256" key="5">
    <source>
        <dbReference type="SAM" id="MobiDB-lite"/>
    </source>
</evidence>
<organism evidence="8 9">
    <name type="scientific">Trypanosoma cruzi</name>
    <dbReference type="NCBI Taxonomy" id="5693"/>
    <lineage>
        <taxon>Eukaryota</taxon>
        <taxon>Discoba</taxon>
        <taxon>Euglenozoa</taxon>
        <taxon>Kinetoplastea</taxon>
        <taxon>Metakinetoplastina</taxon>
        <taxon>Trypanosomatida</taxon>
        <taxon>Trypanosomatidae</taxon>
        <taxon>Trypanosoma</taxon>
        <taxon>Schizotrypanum</taxon>
    </lineage>
</organism>
<dbReference type="VEuPathDB" id="TriTrypDB:ECC02_009294"/>
<evidence type="ECO:0000256" key="4">
    <source>
        <dbReference type="ARBA" id="ARBA00022807"/>
    </source>
</evidence>
<dbReference type="VEuPathDB" id="TriTrypDB:TcCL_ESM01461"/>
<dbReference type="GO" id="GO:0016929">
    <property type="term" value="F:deSUMOylase activity"/>
    <property type="evidence" value="ECO:0007669"/>
    <property type="project" value="TreeGrafter"/>
</dbReference>
<dbReference type="OrthoDB" id="1939479at2759"/>
<evidence type="ECO:0000256" key="2">
    <source>
        <dbReference type="ARBA" id="ARBA00022670"/>
    </source>
</evidence>
<dbReference type="SUPFAM" id="SSF54001">
    <property type="entry name" value="Cysteine proteinases"/>
    <property type="match status" value="1"/>
</dbReference>
<comment type="caution">
    <text evidence="8">The sequence shown here is derived from an EMBL/GenBank/DDBJ whole genome shotgun (WGS) entry which is preliminary data.</text>
</comment>
<feature type="domain" description="Ubiquitin-like protease family profile" evidence="6">
    <location>
        <begin position="493"/>
        <end position="700"/>
    </location>
</feature>
<dbReference type="InterPro" id="IPR038765">
    <property type="entry name" value="Papain-like_cys_pep_sf"/>
</dbReference>
<reference evidence="7" key="3">
    <citation type="submission" date="2020-04" db="EMBL/GenBank/DDBJ databases">
        <authorList>
            <person name="Diaz Viraque F."/>
        </authorList>
    </citation>
    <scope>NUCLEOTIDE SEQUENCE</scope>
    <source>
        <strain evidence="7">Berenice</strain>
    </source>
</reference>
<dbReference type="VEuPathDB" id="TriTrypDB:BCY84_12136"/>
<dbReference type="Proteomes" id="UP000583944">
    <property type="component" value="Unassembled WGS sequence"/>
</dbReference>
<dbReference type="VEuPathDB" id="TriTrypDB:TcG_07299"/>
<evidence type="ECO:0000313" key="9">
    <source>
        <dbReference type="Proteomes" id="UP000246078"/>
    </source>
</evidence>
<feature type="compositionally biased region" description="Acidic residues" evidence="5">
    <location>
        <begin position="134"/>
        <end position="146"/>
    </location>
</feature>
<dbReference type="InterPro" id="IPR003653">
    <property type="entry name" value="Peptidase_C48_C"/>
</dbReference>
<dbReference type="VEuPathDB" id="TriTrypDB:TcBrA4_0096850"/>
<dbReference type="GO" id="GO:0005634">
    <property type="term" value="C:nucleus"/>
    <property type="evidence" value="ECO:0007669"/>
    <property type="project" value="TreeGrafter"/>
</dbReference>
<feature type="region of interest" description="Disordered" evidence="5">
    <location>
        <begin position="133"/>
        <end position="154"/>
    </location>
</feature>
<evidence type="ECO:0000259" key="6">
    <source>
        <dbReference type="PROSITE" id="PS50600"/>
    </source>
</evidence>
<evidence type="ECO:0000256" key="3">
    <source>
        <dbReference type="ARBA" id="ARBA00022801"/>
    </source>
</evidence>
<evidence type="ECO:0000313" key="10">
    <source>
        <dbReference type="Proteomes" id="UP000583944"/>
    </source>
</evidence>
<comment type="similarity">
    <text evidence="1">Belongs to the peptidase C48 family.</text>
</comment>
<keyword evidence="2" id="KW-0645">Protease</keyword>
<dbReference type="PANTHER" id="PTHR12606">
    <property type="entry name" value="SENTRIN/SUMO-SPECIFIC PROTEASE"/>
    <property type="match status" value="1"/>
</dbReference>
<gene>
    <name evidence="8" type="ORF">C3747_339g7</name>
    <name evidence="7" type="ORF">ECC02_009294</name>
</gene>